<dbReference type="InterPro" id="IPR000014">
    <property type="entry name" value="PAS"/>
</dbReference>
<dbReference type="CDD" id="cd00082">
    <property type="entry name" value="HisKA"/>
    <property type="match status" value="1"/>
</dbReference>
<dbReference type="Pfam" id="PF22588">
    <property type="entry name" value="dCache_1_like"/>
    <property type="match status" value="1"/>
</dbReference>
<dbReference type="SMART" id="SM00388">
    <property type="entry name" value="HisKA"/>
    <property type="match status" value="1"/>
</dbReference>
<dbReference type="PANTHER" id="PTHR43065">
    <property type="entry name" value="SENSOR HISTIDINE KINASE"/>
    <property type="match status" value="1"/>
</dbReference>
<dbReference type="PANTHER" id="PTHR43065:SF49">
    <property type="entry name" value="HISTIDINE KINASE"/>
    <property type="match status" value="1"/>
</dbReference>
<dbReference type="InterPro" id="IPR000700">
    <property type="entry name" value="PAS-assoc_C"/>
</dbReference>
<dbReference type="PROSITE" id="PS50113">
    <property type="entry name" value="PAC"/>
    <property type="match status" value="2"/>
</dbReference>
<dbReference type="NCBIfam" id="TIGR00229">
    <property type="entry name" value="sensory_box"/>
    <property type="match status" value="2"/>
</dbReference>
<evidence type="ECO:0000259" key="7">
    <source>
        <dbReference type="PROSITE" id="PS50113"/>
    </source>
</evidence>
<dbReference type="SMART" id="SM00387">
    <property type="entry name" value="HATPase_c"/>
    <property type="match status" value="1"/>
</dbReference>
<dbReference type="AlphaFoldDB" id="A0A975U426"/>
<feature type="transmembrane region" description="Helical" evidence="4">
    <location>
        <begin position="270"/>
        <end position="293"/>
    </location>
</feature>
<dbReference type="InterPro" id="IPR013655">
    <property type="entry name" value="PAS_fold_3"/>
</dbReference>
<evidence type="ECO:0000313" key="8">
    <source>
        <dbReference type="EMBL" id="QXM26086.1"/>
    </source>
</evidence>
<keyword evidence="3" id="KW-0597">Phosphoprotein</keyword>
<dbReference type="Pfam" id="PF08447">
    <property type="entry name" value="PAS_3"/>
    <property type="match status" value="2"/>
</dbReference>
<dbReference type="EMBL" id="CP076448">
    <property type="protein sequence ID" value="QXM26086.1"/>
    <property type="molecule type" value="Genomic_DNA"/>
</dbReference>
<dbReference type="InterPro" id="IPR001610">
    <property type="entry name" value="PAC"/>
</dbReference>
<dbReference type="Pfam" id="PF00072">
    <property type="entry name" value="Response_reg"/>
    <property type="match status" value="1"/>
</dbReference>
<dbReference type="PROSITE" id="PS50109">
    <property type="entry name" value="HIS_KIN"/>
    <property type="match status" value="1"/>
</dbReference>
<dbReference type="PROSITE" id="PS50110">
    <property type="entry name" value="RESPONSE_REGULATORY"/>
    <property type="match status" value="1"/>
</dbReference>
<dbReference type="InterPro" id="IPR003594">
    <property type="entry name" value="HATPase_dom"/>
</dbReference>
<protein>
    <recommendedName>
        <fullName evidence="2">histidine kinase</fullName>
        <ecNumber evidence="2">2.7.13.3</ecNumber>
    </recommendedName>
</protein>
<proteinExistence type="predicted"/>
<dbReference type="Proteomes" id="UP000694001">
    <property type="component" value="Chromosome"/>
</dbReference>
<accession>A0A975U426</accession>
<dbReference type="SMART" id="SM00086">
    <property type="entry name" value="PAC"/>
    <property type="match status" value="2"/>
</dbReference>
<dbReference type="InterPro" id="IPR054327">
    <property type="entry name" value="His-kinase-like_sensor"/>
</dbReference>
<dbReference type="CDD" id="cd12915">
    <property type="entry name" value="PDC2_DGC_like"/>
    <property type="match status" value="1"/>
</dbReference>
<evidence type="ECO:0000256" key="4">
    <source>
        <dbReference type="SAM" id="Phobius"/>
    </source>
</evidence>
<evidence type="ECO:0000256" key="1">
    <source>
        <dbReference type="ARBA" id="ARBA00000085"/>
    </source>
</evidence>
<dbReference type="InterPro" id="IPR003661">
    <property type="entry name" value="HisK_dim/P_dom"/>
</dbReference>
<dbReference type="InterPro" id="IPR005467">
    <property type="entry name" value="His_kinase_dom"/>
</dbReference>
<feature type="domain" description="PAC" evidence="7">
    <location>
        <begin position="381"/>
        <end position="428"/>
    </location>
</feature>
<dbReference type="EC" id="2.7.13.3" evidence="2"/>
<keyword evidence="4" id="KW-1133">Transmembrane helix</keyword>
<keyword evidence="9" id="KW-1185">Reference proteome</keyword>
<feature type="modified residue" description="4-aspartylphosphate" evidence="3">
    <location>
        <position position="844"/>
    </location>
</feature>
<keyword evidence="4" id="KW-0812">Transmembrane</keyword>
<dbReference type="CDD" id="cd00130">
    <property type="entry name" value="PAS"/>
    <property type="match status" value="2"/>
</dbReference>
<organism evidence="8 9">
    <name type="scientific">Elioraea tepida</name>
    <dbReference type="NCBI Taxonomy" id="2843330"/>
    <lineage>
        <taxon>Bacteria</taxon>
        <taxon>Pseudomonadati</taxon>
        <taxon>Pseudomonadota</taxon>
        <taxon>Alphaproteobacteria</taxon>
        <taxon>Acetobacterales</taxon>
        <taxon>Elioraeaceae</taxon>
        <taxon>Elioraea</taxon>
    </lineage>
</organism>
<feature type="domain" description="Response regulatory" evidence="6">
    <location>
        <begin position="794"/>
        <end position="905"/>
    </location>
</feature>
<dbReference type="RefSeq" id="WP_218287137.1">
    <property type="nucleotide sequence ID" value="NZ_CP076448.1"/>
</dbReference>
<evidence type="ECO:0000259" key="5">
    <source>
        <dbReference type="PROSITE" id="PS50109"/>
    </source>
</evidence>
<dbReference type="Pfam" id="PF02518">
    <property type="entry name" value="HATPase_c"/>
    <property type="match status" value="1"/>
</dbReference>
<evidence type="ECO:0000256" key="3">
    <source>
        <dbReference type="PROSITE-ProRule" id="PRU00169"/>
    </source>
</evidence>
<feature type="domain" description="PAC" evidence="7">
    <location>
        <begin position="504"/>
        <end position="554"/>
    </location>
</feature>
<evidence type="ECO:0000256" key="2">
    <source>
        <dbReference type="ARBA" id="ARBA00012438"/>
    </source>
</evidence>
<sequence length="914" mass="95552">MAFVTVAAVALALLSWAGWMLRERILAEAEREIATQADIVRAATARRLQSLRFALAGLPSWIDGPILASGIADEDVHEALKSLLQAGGTGVGLLAIAPDGRVVASARAAPGEEIALGLRAAPNLATLSPPTRSGLAISAAFISGPEHIPGRPIVAVSRALPSGGWVQALVPVDAPFGLLPSAELGAGSDAWLVREDGKAIARWPLPLALPGPSFHETPLFQSLLPAAPDGLVNGPSPLGGAKAIAAWRSLPEFGLVLLIRRDRDAILAPWHAGMATMLAALALALVAAALAAWRAARTESALSLSEDRLAVITDTLGLLLWTRPSRFAVSTYFGNAVERLTGYPKSVLTARQGVWRDLVIHPDDRDRVTREYETADLSKLLTLTYRIIRADGEVRWVTSLIREAPWGGIVGVIRDITDLQEAKERLARSEAELAEAMRIAGLSRWRLDLASGRLELCPLTFAQLGLDPARFEPSLANFLGLIVPEDRQTVDAALRRAADSEGPVEFEYRLRRPDGALRYRWARAAREGDGASAAIVGVCQDITERREAAAQLAHASRIAALGQLTGGIAHDVNNMLTVVSLNLDLLADEIAPGTPAAEALQAARKAAAGGASLTAQLLAFARRQPLSPKAVDVEALFDELRPMLARTLGRSVSVTLEAEPGTGAVQADPAQLRSALVNLAINARDAMPEGGTIRITAGPGAEGAVAFAVADTGQGMPPEVAARAFEPFFTTKPAGKGTGLGLAQVYGFITQSNGTIGIESAPGQGTTVRFTLPRATAEEAGGANGAAGPRRGAHVLVVEDETDLRLAVAAMCRSAGLVVSEAENAAAAMALIEAGLRPDLLFTDVNLGPGLDGVALARLAQARLPSLPVLFASGFVAEAEVPEGAAVLRKPYAREALLGAIAAALARSTEPVTA</sequence>
<keyword evidence="4" id="KW-0472">Membrane</keyword>
<reference evidence="8" key="1">
    <citation type="submission" date="2021-06" db="EMBL/GenBank/DDBJ databases">
        <title>Elioraea tepida, sp. nov., a moderately thermophilic aerobic anoxygenic phototrophic bacterium isolated from an alkaline siliceous hot spring mat community in Yellowstone National Park, WY, USA.</title>
        <authorList>
            <person name="Saini M.K."/>
            <person name="Yoshida S."/>
            <person name="Sebastian A."/>
            <person name="Hirose S."/>
            <person name="Hara E."/>
            <person name="Tamaki H."/>
            <person name="Soulier N.T."/>
            <person name="Albert I."/>
            <person name="Hanada S."/>
            <person name="Bryant D.A."/>
            <person name="Tank M."/>
        </authorList>
    </citation>
    <scope>NUCLEOTIDE SEQUENCE</scope>
    <source>
        <strain evidence="8">MS-P2</strain>
    </source>
</reference>
<dbReference type="GO" id="GO:0000155">
    <property type="term" value="F:phosphorelay sensor kinase activity"/>
    <property type="evidence" value="ECO:0007669"/>
    <property type="project" value="InterPro"/>
</dbReference>
<name>A0A975U426_9PROT</name>
<evidence type="ECO:0000313" key="9">
    <source>
        <dbReference type="Proteomes" id="UP000694001"/>
    </source>
</evidence>
<dbReference type="KEGG" id="elio:KO353_07860"/>
<comment type="catalytic activity">
    <reaction evidence="1">
        <text>ATP + protein L-histidine = ADP + protein N-phospho-L-histidine.</text>
        <dbReference type="EC" id="2.7.13.3"/>
    </reaction>
</comment>
<gene>
    <name evidence="8" type="ORF">KO353_07860</name>
</gene>
<evidence type="ECO:0000259" key="6">
    <source>
        <dbReference type="PROSITE" id="PS50110"/>
    </source>
</evidence>
<feature type="domain" description="Histidine kinase" evidence="5">
    <location>
        <begin position="567"/>
        <end position="776"/>
    </location>
</feature>
<dbReference type="CDD" id="cd18773">
    <property type="entry name" value="PDC1_HK_sensor"/>
    <property type="match status" value="1"/>
</dbReference>
<dbReference type="SMART" id="SM00448">
    <property type="entry name" value="REC"/>
    <property type="match status" value="1"/>
</dbReference>
<dbReference type="InterPro" id="IPR001789">
    <property type="entry name" value="Sig_transdc_resp-reg_receiver"/>
</dbReference>